<keyword evidence="10" id="KW-1185">Reference proteome</keyword>
<dbReference type="Pfam" id="PF07980">
    <property type="entry name" value="SusD_RagB"/>
    <property type="match status" value="1"/>
</dbReference>
<evidence type="ECO:0000313" key="9">
    <source>
        <dbReference type="EMBL" id="NRS92619.1"/>
    </source>
</evidence>
<evidence type="ECO:0000256" key="2">
    <source>
        <dbReference type="ARBA" id="ARBA00006275"/>
    </source>
</evidence>
<dbReference type="InterPro" id="IPR011990">
    <property type="entry name" value="TPR-like_helical_dom_sf"/>
</dbReference>
<keyword evidence="4" id="KW-0472">Membrane</keyword>
<dbReference type="PROSITE" id="PS51257">
    <property type="entry name" value="PROKAR_LIPOPROTEIN"/>
    <property type="match status" value="1"/>
</dbReference>
<evidence type="ECO:0000256" key="6">
    <source>
        <dbReference type="SAM" id="SignalP"/>
    </source>
</evidence>
<dbReference type="SUPFAM" id="SSF48452">
    <property type="entry name" value="TPR-like"/>
    <property type="match status" value="1"/>
</dbReference>
<dbReference type="CDD" id="cd08977">
    <property type="entry name" value="SusD"/>
    <property type="match status" value="1"/>
</dbReference>
<dbReference type="AlphaFoldDB" id="A0A8J8G7B7"/>
<evidence type="ECO:0000256" key="3">
    <source>
        <dbReference type="ARBA" id="ARBA00022729"/>
    </source>
</evidence>
<dbReference type="RefSeq" id="WP_173779206.1">
    <property type="nucleotide sequence ID" value="NZ_JABSNO010000010.1"/>
</dbReference>
<evidence type="ECO:0008006" key="11">
    <source>
        <dbReference type="Google" id="ProtNLM"/>
    </source>
</evidence>
<comment type="subcellular location">
    <subcellularLocation>
        <location evidence="1">Cell outer membrane</location>
    </subcellularLocation>
</comment>
<gene>
    <name evidence="9" type="ORF">HNQ03_001696</name>
</gene>
<protein>
    <recommendedName>
        <fullName evidence="11">Outer membrane starch-binding protein</fullName>
    </recommendedName>
</protein>
<comment type="caution">
    <text evidence="9">The sequence shown here is derived from an EMBL/GenBank/DDBJ whole genome shotgun (WGS) entry which is preliminary data.</text>
</comment>
<evidence type="ECO:0000256" key="1">
    <source>
        <dbReference type="ARBA" id="ARBA00004442"/>
    </source>
</evidence>
<feature type="domain" description="RagB/SusD" evidence="7">
    <location>
        <begin position="314"/>
        <end position="456"/>
    </location>
</feature>
<proteinExistence type="inferred from homology"/>
<keyword evidence="3 6" id="KW-0732">Signal</keyword>
<name>A0A8J8G7B7_9FLAO</name>
<dbReference type="InterPro" id="IPR033985">
    <property type="entry name" value="SusD-like_N"/>
</dbReference>
<feature type="signal peptide" evidence="6">
    <location>
        <begin position="1"/>
        <end position="21"/>
    </location>
</feature>
<organism evidence="9 10">
    <name type="scientific">Frigoriflavimonas asaccharolytica</name>
    <dbReference type="NCBI Taxonomy" id="2735899"/>
    <lineage>
        <taxon>Bacteria</taxon>
        <taxon>Pseudomonadati</taxon>
        <taxon>Bacteroidota</taxon>
        <taxon>Flavobacteriia</taxon>
        <taxon>Flavobacteriales</taxon>
        <taxon>Weeksellaceae</taxon>
        <taxon>Frigoriflavimonas</taxon>
    </lineage>
</organism>
<dbReference type="Gene3D" id="1.25.40.390">
    <property type="match status" value="1"/>
</dbReference>
<accession>A0A8J8G7B7</accession>
<evidence type="ECO:0000256" key="5">
    <source>
        <dbReference type="ARBA" id="ARBA00023237"/>
    </source>
</evidence>
<sequence length="456" mass="48841">MNKIKFTYLMMGAMLFTTACSSDLNQIPSVNPQSESLTDFTNVLNAAYYYQATAVTPMAVMGDFRADNAYMFEAPYSDFDAFSNGAIITQDAEFFRPFYSGLYKSILSANIVITKSTNASQKAEAKFLRALAYFKLVQVFGPVTINLSDAPSTSDTSILARRSVADVYALIISDLIDAKTTLGATKSTTGRATKYAAQGLLGKVYMTRANPGDITLAKTELSTVVSGASAAGFNLIAGASYATIFTVDNNAETLFATQLSSSISDEYSGSDFWSWFSGANTKSLNPIDGSLTAAFAASGSADVRKAVVIKVATPTKSNKYGTAGANADWIELRLADVILLYAEALNEEADNAAARTLALVELNKIRTRAGLANTTAATQVALRAAIANDRRLELAFEGQRWFDLLRYNKVTPGATQAALASTAIPTPSFSNNYYLFPIPSSEISASFNVITQNPGY</sequence>
<feature type="chain" id="PRO_5035151613" description="Outer membrane starch-binding protein" evidence="6">
    <location>
        <begin position="22"/>
        <end position="456"/>
    </location>
</feature>
<dbReference type="Pfam" id="PF14322">
    <property type="entry name" value="SusD-like_3"/>
    <property type="match status" value="1"/>
</dbReference>
<evidence type="ECO:0000259" key="8">
    <source>
        <dbReference type="Pfam" id="PF14322"/>
    </source>
</evidence>
<evidence type="ECO:0000256" key="4">
    <source>
        <dbReference type="ARBA" id="ARBA00023136"/>
    </source>
</evidence>
<dbReference type="GO" id="GO:0009279">
    <property type="term" value="C:cell outer membrane"/>
    <property type="evidence" value="ECO:0007669"/>
    <property type="project" value="UniProtKB-SubCell"/>
</dbReference>
<evidence type="ECO:0000313" key="10">
    <source>
        <dbReference type="Proteomes" id="UP000610746"/>
    </source>
</evidence>
<comment type="similarity">
    <text evidence="2">Belongs to the SusD family.</text>
</comment>
<dbReference type="InterPro" id="IPR012944">
    <property type="entry name" value="SusD_RagB_dom"/>
</dbReference>
<keyword evidence="5" id="KW-0998">Cell outer membrane</keyword>
<feature type="domain" description="SusD-like N-terminal" evidence="8">
    <location>
        <begin position="35"/>
        <end position="206"/>
    </location>
</feature>
<dbReference type="Proteomes" id="UP000610746">
    <property type="component" value="Unassembled WGS sequence"/>
</dbReference>
<reference evidence="9" key="1">
    <citation type="submission" date="2020-05" db="EMBL/GenBank/DDBJ databases">
        <title>Genomic Encyclopedia of Type Strains, Phase IV (KMG-V): Genome sequencing to study the core and pangenomes of soil and plant-associated prokaryotes.</title>
        <authorList>
            <person name="Whitman W."/>
        </authorList>
    </citation>
    <scope>NUCLEOTIDE SEQUENCE</scope>
    <source>
        <strain evidence="9">16F</strain>
    </source>
</reference>
<dbReference type="EMBL" id="JABSNO010000010">
    <property type="protein sequence ID" value="NRS92619.1"/>
    <property type="molecule type" value="Genomic_DNA"/>
</dbReference>
<evidence type="ECO:0000259" key="7">
    <source>
        <dbReference type="Pfam" id="PF07980"/>
    </source>
</evidence>